<keyword evidence="4" id="KW-1185">Reference proteome</keyword>
<dbReference type="OrthoDB" id="5876363at2759"/>
<dbReference type="Gene3D" id="3.90.230.10">
    <property type="entry name" value="Creatinase/methionine aminopeptidase superfamily"/>
    <property type="match status" value="1"/>
</dbReference>
<evidence type="ECO:0000313" key="4">
    <source>
        <dbReference type="Proteomes" id="UP000198406"/>
    </source>
</evidence>
<dbReference type="Proteomes" id="UP000198406">
    <property type="component" value="Unassembled WGS sequence"/>
</dbReference>
<dbReference type="InterPro" id="IPR036005">
    <property type="entry name" value="Creatinase/aminopeptidase-like"/>
</dbReference>
<evidence type="ECO:0000256" key="2">
    <source>
        <dbReference type="SAM" id="MobiDB-lite"/>
    </source>
</evidence>
<sequence>MSDTEDDKVATEEEKEEVTDLSDSDVCTKYQEAAKIVNLALQGLVSQCVPGASVLDLCEFGHTVIHTQAQKLFTKKVDGRSIDRGVAFPVCISVNDVVCNFSPLPTDETVSSLFVNVILFRPVSVTIKCETNVCCRFLL</sequence>
<dbReference type="InParanoid" id="A0A1Z5JFN1"/>
<reference evidence="3 4" key="1">
    <citation type="journal article" date="2015" name="Plant Cell">
        <title>Oil accumulation by the oleaginous diatom Fistulifera solaris as revealed by the genome and transcriptome.</title>
        <authorList>
            <person name="Tanaka T."/>
            <person name="Maeda Y."/>
            <person name="Veluchamy A."/>
            <person name="Tanaka M."/>
            <person name="Abida H."/>
            <person name="Marechal E."/>
            <person name="Bowler C."/>
            <person name="Muto M."/>
            <person name="Sunaga Y."/>
            <person name="Tanaka M."/>
            <person name="Yoshino T."/>
            <person name="Taniguchi T."/>
            <person name="Fukuda Y."/>
            <person name="Nemoto M."/>
            <person name="Matsumoto M."/>
            <person name="Wong P.S."/>
            <person name="Aburatani S."/>
            <person name="Fujibuchi W."/>
        </authorList>
    </citation>
    <scope>NUCLEOTIDE SEQUENCE [LARGE SCALE GENOMIC DNA]</scope>
    <source>
        <strain evidence="3 4">JPCC DA0580</strain>
    </source>
</reference>
<dbReference type="SUPFAM" id="SSF55920">
    <property type="entry name" value="Creatinase/aminopeptidase"/>
    <property type="match status" value="1"/>
</dbReference>
<feature type="region of interest" description="Disordered" evidence="2">
    <location>
        <begin position="1"/>
        <end position="21"/>
    </location>
</feature>
<comment type="similarity">
    <text evidence="1">Belongs to the peptidase M24 family.</text>
</comment>
<comment type="caution">
    <text evidence="3">The sequence shown here is derived from an EMBL/GenBank/DDBJ whole genome shotgun (WGS) entry which is preliminary data.</text>
</comment>
<dbReference type="AlphaFoldDB" id="A0A1Z5JFN1"/>
<accession>A0A1Z5JFN1</accession>
<gene>
    <name evidence="3" type="ORF">FisN_15Hu293</name>
</gene>
<organism evidence="3 4">
    <name type="scientific">Fistulifera solaris</name>
    <name type="common">Oleaginous diatom</name>
    <dbReference type="NCBI Taxonomy" id="1519565"/>
    <lineage>
        <taxon>Eukaryota</taxon>
        <taxon>Sar</taxon>
        <taxon>Stramenopiles</taxon>
        <taxon>Ochrophyta</taxon>
        <taxon>Bacillariophyta</taxon>
        <taxon>Bacillariophyceae</taxon>
        <taxon>Bacillariophycidae</taxon>
        <taxon>Naviculales</taxon>
        <taxon>Naviculaceae</taxon>
        <taxon>Fistulifera</taxon>
    </lineage>
</organism>
<dbReference type="EMBL" id="BDSP01000055">
    <property type="protein sequence ID" value="GAX12814.1"/>
    <property type="molecule type" value="Genomic_DNA"/>
</dbReference>
<evidence type="ECO:0000256" key="1">
    <source>
        <dbReference type="ARBA" id="ARBA00007319"/>
    </source>
</evidence>
<protein>
    <submittedName>
        <fullName evidence="3">Uncharacterized protein</fullName>
    </submittedName>
</protein>
<dbReference type="InterPro" id="IPR047113">
    <property type="entry name" value="PA2G4/ARX1"/>
</dbReference>
<dbReference type="PANTHER" id="PTHR10804:SF11">
    <property type="entry name" value="PROLIFERATION-ASSOCIATED PROTEIN 2G4"/>
    <property type="match status" value="1"/>
</dbReference>
<evidence type="ECO:0000313" key="3">
    <source>
        <dbReference type="EMBL" id="GAX12814.1"/>
    </source>
</evidence>
<proteinExistence type="inferred from homology"/>
<name>A0A1Z5JFN1_FISSO</name>
<dbReference type="PANTHER" id="PTHR10804">
    <property type="entry name" value="PROTEASE FAMILY M24 METHIONYL AMINOPEPTIDASE, AMINOPEPTIDASE P"/>
    <property type="match status" value="1"/>
</dbReference>